<gene>
    <name evidence="2" type="ORF">JTZ10_22845</name>
</gene>
<dbReference type="Proteomes" id="UP001195196">
    <property type="component" value="Unassembled WGS sequence"/>
</dbReference>
<protein>
    <recommendedName>
        <fullName evidence="4">CPBP family intramembrane metalloprotease</fullName>
    </recommendedName>
</protein>
<evidence type="ECO:0000313" key="2">
    <source>
        <dbReference type="EMBL" id="MBM7280584.1"/>
    </source>
</evidence>
<feature type="transmembrane region" description="Helical" evidence="1">
    <location>
        <begin position="65"/>
        <end position="86"/>
    </location>
</feature>
<name>A0AAW4GBJ3_GORRU</name>
<keyword evidence="1" id="KW-1133">Transmembrane helix</keyword>
<dbReference type="RefSeq" id="WP_182374579.1">
    <property type="nucleotide sequence ID" value="NZ_CP059695.1"/>
</dbReference>
<proteinExistence type="predicted"/>
<feature type="transmembrane region" description="Helical" evidence="1">
    <location>
        <begin position="203"/>
        <end position="225"/>
    </location>
</feature>
<feature type="transmembrane region" description="Helical" evidence="1">
    <location>
        <begin position="251"/>
        <end position="269"/>
    </location>
</feature>
<evidence type="ECO:0000256" key="1">
    <source>
        <dbReference type="SAM" id="Phobius"/>
    </source>
</evidence>
<feature type="transmembrane region" description="Helical" evidence="1">
    <location>
        <begin position="107"/>
        <end position="129"/>
    </location>
</feature>
<feature type="transmembrane region" description="Helical" evidence="1">
    <location>
        <begin position="21"/>
        <end position="45"/>
    </location>
</feature>
<evidence type="ECO:0000313" key="3">
    <source>
        <dbReference type="Proteomes" id="UP001195196"/>
    </source>
</evidence>
<organism evidence="2 3">
    <name type="scientific">Gordonia rubripertincta</name>
    <name type="common">Rhodococcus corallinus</name>
    <dbReference type="NCBI Taxonomy" id="36822"/>
    <lineage>
        <taxon>Bacteria</taxon>
        <taxon>Bacillati</taxon>
        <taxon>Actinomycetota</taxon>
        <taxon>Actinomycetes</taxon>
        <taxon>Mycobacteriales</taxon>
        <taxon>Gordoniaceae</taxon>
        <taxon>Gordonia</taxon>
    </lineage>
</organism>
<sequence length="293" mass="31630">MLELKPTDPPIVSGRWRFNALRVGALVIAAGAYATAYGEAIVNAIDGYGQGASTQPFSWSGQVLAWTWLVIAAIVCGAGTLALRDLTTRPWWTWPKWTRRAPLSRSTYLACVSVYVLSVYASIGIGWLVESVVHPSSAVDASTTPPRPSLGAEILAGLRAGFGEEVFVVAVPIAALAMWLPSTRAGLIAALCVLVPMRLAYHVYYGAGLWVSMALWAVVSAYMVWRWRDYRLVIGFALAHAAYNICEGYTVAFWVLLGVAAVSVIALAVTHRVRTGRWITMAAPLRAPAPVRA</sequence>
<evidence type="ECO:0008006" key="4">
    <source>
        <dbReference type="Google" id="ProtNLM"/>
    </source>
</evidence>
<keyword evidence="1" id="KW-0472">Membrane</keyword>
<feature type="transmembrane region" description="Helical" evidence="1">
    <location>
        <begin position="166"/>
        <end position="196"/>
    </location>
</feature>
<dbReference type="AlphaFoldDB" id="A0AAW4GBJ3"/>
<accession>A0AAW4GBJ3</accession>
<comment type="caution">
    <text evidence="2">The sequence shown here is derived from an EMBL/GenBank/DDBJ whole genome shotgun (WGS) entry which is preliminary data.</text>
</comment>
<reference evidence="2" key="1">
    <citation type="submission" date="2021-02" db="EMBL/GenBank/DDBJ databases">
        <title>Taxonomy, biology and ecology of Rhodococcus bacteria occurring in California pistachio and other woody hosts as revealed by genome sequence analyses.</title>
        <authorList>
            <person name="Riely B."/>
            <person name="Gai Y."/>
        </authorList>
    </citation>
    <scope>NUCLEOTIDE SEQUENCE</scope>
    <source>
        <strain evidence="2">BP-295</strain>
    </source>
</reference>
<dbReference type="EMBL" id="JAFFGU010000026">
    <property type="protein sequence ID" value="MBM7280584.1"/>
    <property type="molecule type" value="Genomic_DNA"/>
</dbReference>
<keyword evidence="1" id="KW-0812">Transmembrane</keyword>